<accession>A0AAN6RGA3</accession>
<comment type="caution">
    <text evidence="1">The sequence shown here is derived from an EMBL/GenBank/DDBJ whole genome shotgun (WGS) entry which is preliminary data.</text>
</comment>
<dbReference type="EMBL" id="WVTA01000007">
    <property type="protein sequence ID" value="KAK3208371.1"/>
    <property type="molecule type" value="Genomic_DNA"/>
</dbReference>
<dbReference type="Gene3D" id="1.10.10.10">
    <property type="entry name" value="Winged helix-like DNA-binding domain superfamily/Winged helix DNA-binding domain"/>
    <property type="match status" value="1"/>
</dbReference>
<dbReference type="PANTHER" id="PTHR43712">
    <property type="entry name" value="PUTATIVE (AFU_ORTHOLOGUE AFUA_4G14580)-RELATED"/>
    <property type="match status" value="1"/>
</dbReference>
<dbReference type="PANTHER" id="PTHR43712:SF12">
    <property type="entry name" value="STERIGMATOCYSTIN 8-O-METHYLTRANSFERASE"/>
    <property type="match status" value="1"/>
</dbReference>
<name>A0AAN6RGA3_9PLEO</name>
<sequence>MAHSRILTLANIISSNTSLINSHLSAQNLPTPSFDPEVPADLLSGHGAEFEEARQNVVEATDELRTLLLGPKEYLMGIYHNTLLPLHFILRHNLHAFPQTTTFSTLATHSSQSLPVLKRLLRHAIAHHIFTEPSPNVLAHTPASRALSDPHVRAFLSFTVEELWPCATRTVDALEMHPSAQDPAQTGFNLVRGTGETFMVEMEGDRERGGSMGRC</sequence>
<dbReference type="AlphaFoldDB" id="A0AAN6RGA3"/>
<dbReference type="InterPro" id="IPR036390">
    <property type="entry name" value="WH_DNA-bd_sf"/>
</dbReference>
<dbReference type="SUPFAM" id="SSF46785">
    <property type="entry name" value="Winged helix' DNA-binding domain"/>
    <property type="match status" value="1"/>
</dbReference>
<gene>
    <name evidence="1" type="ORF">GRF29_77g491568</name>
</gene>
<keyword evidence="2" id="KW-1185">Reference proteome</keyword>
<evidence type="ECO:0000313" key="1">
    <source>
        <dbReference type="EMBL" id="KAK3208371.1"/>
    </source>
</evidence>
<evidence type="ECO:0000313" key="2">
    <source>
        <dbReference type="Proteomes" id="UP001280581"/>
    </source>
</evidence>
<reference evidence="1 2" key="1">
    <citation type="submission" date="2021-02" db="EMBL/GenBank/DDBJ databases">
        <title>Genome assembly of Pseudopithomyces chartarum.</title>
        <authorList>
            <person name="Jauregui R."/>
            <person name="Singh J."/>
            <person name="Voisey C."/>
        </authorList>
    </citation>
    <scope>NUCLEOTIDE SEQUENCE [LARGE SCALE GENOMIC DNA]</scope>
    <source>
        <strain evidence="1 2">AGR01</strain>
    </source>
</reference>
<organism evidence="1 2">
    <name type="scientific">Pseudopithomyces chartarum</name>
    <dbReference type="NCBI Taxonomy" id="1892770"/>
    <lineage>
        <taxon>Eukaryota</taxon>
        <taxon>Fungi</taxon>
        <taxon>Dikarya</taxon>
        <taxon>Ascomycota</taxon>
        <taxon>Pezizomycotina</taxon>
        <taxon>Dothideomycetes</taxon>
        <taxon>Pleosporomycetidae</taxon>
        <taxon>Pleosporales</taxon>
        <taxon>Massarineae</taxon>
        <taxon>Didymosphaeriaceae</taxon>
        <taxon>Pseudopithomyces</taxon>
    </lineage>
</organism>
<dbReference type="InterPro" id="IPR036388">
    <property type="entry name" value="WH-like_DNA-bd_sf"/>
</dbReference>
<proteinExistence type="predicted"/>
<dbReference type="Proteomes" id="UP001280581">
    <property type="component" value="Unassembled WGS sequence"/>
</dbReference>
<protein>
    <submittedName>
        <fullName evidence="1">Uncharacterized protein</fullName>
    </submittedName>
</protein>